<reference evidence="3" key="1">
    <citation type="submission" date="2023-08" db="EMBL/GenBank/DDBJ databases">
        <authorList>
            <person name="Chen Y."/>
            <person name="Shah S."/>
            <person name="Dougan E. K."/>
            <person name="Thang M."/>
            <person name="Chan C."/>
        </authorList>
    </citation>
    <scope>NUCLEOTIDE SEQUENCE</scope>
</reference>
<dbReference type="Pfam" id="PF01582">
    <property type="entry name" value="TIR"/>
    <property type="match status" value="1"/>
</dbReference>
<evidence type="ECO:0000259" key="2">
    <source>
        <dbReference type="Pfam" id="PF01582"/>
    </source>
</evidence>
<dbReference type="EMBL" id="CAUJNA010000975">
    <property type="protein sequence ID" value="CAJ1383064.1"/>
    <property type="molecule type" value="Genomic_DNA"/>
</dbReference>
<feature type="transmembrane region" description="Helical" evidence="1">
    <location>
        <begin position="127"/>
        <end position="148"/>
    </location>
</feature>
<feature type="domain" description="TIR" evidence="2">
    <location>
        <begin position="165"/>
        <end position="231"/>
    </location>
</feature>
<proteinExistence type="predicted"/>
<comment type="caution">
    <text evidence="3">The sequence shown here is derived from an EMBL/GenBank/DDBJ whole genome shotgun (WGS) entry which is preliminary data.</text>
</comment>
<dbReference type="InterPro" id="IPR035897">
    <property type="entry name" value="Toll_tir_struct_dom_sf"/>
</dbReference>
<dbReference type="SUPFAM" id="SSF52200">
    <property type="entry name" value="Toll/Interleukin receptor TIR domain"/>
    <property type="match status" value="1"/>
</dbReference>
<keyword evidence="1" id="KW-1133">Transmembrane helix</keyword>
<gene>
    <name evidence="3" type="ORF">EVOR1521_LOCUS10277</name>
</gene>
<dbReference type="Proteomes" id="UP001178507">
    <property type="component" value="Unassembled WGS sequence"/>
</dbReference>
<keyword evidence="4" id="KW-1185">Reference proteome</keyword>
<accession>A0AA36I8Q6</accession>
<feature type="transmembrane region" description="Helical" evidence="1">
    <location>
        <begin position="490"/>
        <end position="509"/>
    </location>
</feature>
<feature type="transmembrane region" description="Helical" evidence="1">
    <location>
        <begin position="374"/>
        <end position="394"/>
    </location>
</feature>
<evidence type="ECO:0000313" key="4">
    <source>
        <dbReference type="Proteomes" id="UP001178507"/>
    </source>
</evidence>
<feature type="transmembrane region" description="Helical" evidence="1">
    <location>
        <begin position="455"/>
        <end position="478"/>
    </location>
</feature>
<dbReference type="AlphaFoldDB" id="A0AA36I8Q6"/>
<evidence type="ECO:0000256" key="1">
    <source>
        <dbReference type="SAM" id="Phobius"/>
    </source>
</evidence>
<feature type="transmembrane region" description="Helical" evidence="1">
    <location>
        <begin position="91"/>
        <end position="112"/>
    </location>
</feature>
<feature type="transmembrane region" description="Helical" evidence="1">
    <location>
        <begin position="225"/>
        <end position="247"/>
    </location>
</feature>
<feature type="transmembrane region" description="Helical" evidence="1">
    <location>
        <begin position="426"/>
        <end position="448"/>
    </location>
</feature>
<feature type="transmembrane region" description="Helical" evidence="1">
    <location>
        <begin position="267"/>
        <end position="285"/>
    </location>
</feature>
<keyword evidence="1" id="KW-0472">Membrane</keyword>
<dbReference type="Gene3D" id="3.40.50.10140">
    <property type="entry name" value="Toll/interleukin-1 receptor homology (TIR) domain"/>
    <property type="match status" value="1"/>
</dbReference>
<protein>
    <recommendedName>
        <fullName evidence="2">TIR domain-containing protein</fullName>
    </recommendedName>
</protein>
<evidence type="ECO:0000313" key="3">
    <source>
        <dbReference type="EMBL" id="CAJ1383064.1"/>
    </source>
</evidence>
<keyword evidence="1" id="KW-0812">Transmembrane</keyword>
<dbReference type="GO" id="GO:0007165">
    <property type="term" value="P:signal transduction"/>
    <property type="evidence" value="ECO:0007669"/>
    <property type="project" value="InterPro"/>
</dbReference>
<name>A0AA36I8Q6_9DINO</name>
<organism evidence="3 4">
    <name type="scientific">Effrenium voratum</name>
    <dbReference type="NCBI Taxonomy" id="2562239"/>
    <lineage>
        <taxon>Eukaryota</taxon>
        <taxon>Sar</taxon>
        <taxon>Alveolata</taxon>
        <taxon>Dinophyceae</taxon>
        <taxon>Suessiales</taxon>
        <taxon>Symbiodiniaceae</taxon>
        <taxon>Effrenium</taxon>
    </lineage>
</organism>
<sequence length="518" mass="58522">MVPKPKQPLGVAHPEGEASLPVKLLPTTLPKELFRGVPLHTCLAGLGKHWATNLDEKHADFLFSREVEFLDDFLSHDWATSRWTKLCALMVVYNSRAACIAAGTTTFVWSILGKALLMPDASRKQTFAEYCLFVTPVIVVFYLFLVWWQQIRRLFASPSMVFLDKLCISQHDVLKKEEGIAGLAAFLSNSKRMVILWSPKYFSRLWCTYELGAFLRLHTQKHVEVIPASFGSYLCIASLLLSGSFFVFTGIDAAAFSYEELSVDLHVLQDVLHIVTMFSALWVYVKTVRSFAQLSEQLSSFSIRDSQCFCCSVDHCMPDTGEEIPCDRRVVYGTLETWYSGDEYADPLESFDQEVRSHLKEFVAQQFGNGYFPIAYFFYVVMFCRVCLAFSFYGKDVVLPATAWLEVVPEAASPFYRCSKLIEESVNLSLVIVAALALIRLSGCMLYLPNRCSLLSVVILALILEGVSQLNRAVLLYFRYGLYSKAEWAALAYQLVLTIWCMIGIRVMASRSGQAVHK</sequence>
<dbReference type="InterPro" id="IPR000157">
    <property type="entry name" value="TIR_dom"/>
</dbReference>